<organism evidence="2 3">
    <name type="scientific">Stakelama marina</name>
    <dbReference type="NCBI Taxonomy" id="2826939"/>
    <lineage>
        <taxon>Bacteria</taxon>
        <taxon>Pseudomonadati</taxon>
        <taxon>Pseudomonadota</taxon>
        <taxon>Alphaproteobacteria</taxon>
        <taxon>Sphingomonadales</taxon>
        <taxon>Sphingomonadaceae</taxon>
        <taxon>Stakelama</taxon>
    </lineage>
</organism>
<dbReference type="PANTHER" id="PTHR43792:SF1">
    <property type="entry name" value="N-ACETYLTRANSFERASE DOMAIN-CONTAINING PROTEIN"/>
    <property type="match status" value="1"/>
</dbReference>
<protein>
    <submittedName>
        <fullName evidence="2">GNAT family N-acetyltransferase</fullName>
    </submittedName>
</protein>
<dbReference type="SUPFAM" id="SSF55729">
    <property type="entry name" value="Acyl-CoA N-acyltransferases (Nat)"/>
    <property type="match status" value="1"/>
</dbReference>
<dbReference type="InterPro" id="IPR016181">
    <property type="entry name" value="Acyl_CoA_acyltransferase"/>
</dbReference>
<dbReference type="Gene3D" id="3.40.630.30">
    <property type="match status" value="1"/>
</dbReference>
<gene>
    <name evidence="2" type="ORF">J7S20_04875</name>
</gene>
<proteinExistence type="predicted"/>
<dbReference type="GO" id="GO:0016747">
    <property type="term" value="F:acyltransferase activity, transferring groups other than amino-acyl groups"/>
    <property type="evidence" value="ECO:0007669"/>
    <property type="project" value="InterPro"/>
</dbReference>
<comment type="caution">
    <text evidence="2">The sequence shown here is derived from an EMBL/GenBank/DDBJ whole genome shotgun (WGS) entry which is preliminary data.</text>
</comment>
<dbReference type="RefSeq" id="WP_284053096.1">
    <property type="nucleotide sequence ID" value="NZ_JAGRQC010000001.1"/>
</dbReference>
<evidence type="ECO:0000313" key="2">
    <source>
        <dbReference type="EMBL" id="MBR0551836.1"/>
    </source>
</evidence>
<evidence type="ECO:0000259" key="1">
    <source>
        <dbReference type="PROSITE" id="PS51186"/>
    </source>
</evidence>
<dbReference type="Pfam" id="PF13302">
    <property type="entry name" value="Acetyltransf_3"/>
    <property type="match status" value="1"/>
</dbReference>
<sequence>MIETERLLLRVPDEGDFAALAAMWADPVVMADLGPVKDEVQSREAFARHAGYREQGLGFLVVVPRDGDTVAGFAGLKPGAENTPIEGEVEIGWMLATPWWGKGYAAEAARAVLDWCWRTRDADRIVAITAERNMRSRKLMDRLGMRHDPADRFDHPLFDAADGRRSTVIYSIGRPR</sequence>
<dbReference type="AlphaFoldDB" id="A0A8T4II07"/>
<dbReference type="InterPro" id="IPR051531">
    <property type="entry name" value="N-acetyltransferase"/>
</dbReference>
<accession>A0A8T4II07</accession>
<dbReference type="PANTHER" id="PTHR43792">
    <property type="entry name" value="GNAT FAMILY, PUTATIVE (AFU_ORTHOLOGUE AFUA_3G00765)-RELATED-RELATED"/>
    <property type="match status" value="1"/>
</dbReference>
<reference evidence="2" key="1">
    <citation type="submission" date="2021-04" db="EMBL/GenBank/DDBJ databases">
        <title>Ouciella asimina sp. nov., isolated from the surface seawater in the hydrothermal field of Okinawa Trough.</title>
        <authorList>
            <person name="Shuang W."/>
        </authorList>
    </citation>
    <scope>NUCLEOTIDE SEQUENCE</scope>
    <source>
        <strain evidence="2">LXI357</strain>
    </source>
</reference>
<dbReference type="InterPro" id="IPR000182">
    <property type="entry name" value="GNAT_dom"/>
</dbReference>
<evidence type="ECO:0000313" key="3">
    <source>
        <dbReference type="Proteomes" id="UP000676996"/>
    </source>
</evidence>
<keyword evidence="3" id="KW-1185">Reference proteome</keyword>
<dbReference type="PROSITE" id="PS51186">
    <property type="entry name" value="GNAT"/>
    <property type="match status" value="1"/>
</dbReference>
<name>A0A8T4II07_9SPHN</name>
<dbReference type="EMBL" id="JAGRQC010000001">
    <property type="protein sequence ID" value="MBR0551836.1"/>
    <property type="molecule type" value="Genomic_DNA"/>
</dbReference>
<feature type="domain" description="N-acetyltransferase" evidence="1">
    <location>
        <begin position="7"/>
        <end position="175"/>
    </location>
</feature>
<dbReference type="Proteomes" id="UP000676996">
    <property type="component" value="Unassembled WGS sequence"/>
</dbReference>